<dbReference type="SMART" id="SM00903">
    <property type="entry name" value="Flavin_Reduct"/>
    <property type="match status" value="1"/>
</dbReference>
<dbReference type="Proteomes" id="UP000655830">
    <property type="component" value="Unassembled WGS sequence"/>
</dbReference>
<comment type="cofactor">
    <cofactor evidence="1">
        <name>FMN</name>
        <dbReference type="ChEBI" id="CHEBI:58210"/>
    </cofactor>
</comment>
<dbReference type="PANTHER" id="PTHR43567">
    <property type="entry name" value="FLAVOREDOXIN-RELATED-RELATED"/>
    <property type="match status" value="1"/>
</dbReference>
<feature type="compositionally biased region" description="Basic residues" evidence="4">
    <location>
        <begin position="243"/>
        <end position="259"/>
    </location>
</feature>
<accession>A0A926EJI6</accession>
<dbReference type="InterPro" id="IPR002563">
    <property type="entry name" value="Flavin_Rdtase-like_dom"/>
</dbReference>
<evidence type="ECO:0000259" key="5">
    <source>
        <dbReference type="SMART" id="SM00903"/>
    </source>
</evidence>
<organism evidence="6 7">
    <name type="scientific">Zhenhengia yiwuensis</name>
    <dbReference type="NCBI Taxonomy" id="2763666"/>
    <lineage>
        <taxon>Bacteria</taxon>
        <taxon>Bacillati</taxon>
        <taxon>Bacillota</taxon>
        <taxon>Clostridia</taxon>
        <taxon>Lachnospirales</taxon>
        <taxon>Lachnospiraceae</taxon>
        <taxon>Zhenhengia</taxon>
    </lineage>
</organism>
<dbReference type="Pfam" id="PF01613">
    <property type="entry name" value="Flavin_Reduct"/>
    <property type="match status" value="1"/>
</dbReference>
<dbReference type="InterPro" id="IPR012349">
    <property type="entry name" value="Split_barrel_FMN-bd"/>
</dbReference>
<sequence>MAKQKWKAGNMVYPLPAIMVSCGSEDKPNIVTVAWTGTICTNPPMTYISLRPSRYSYDLIKESGYFVINLTTRALVKATDFCGVRSGRDVDKFKEMNLTASCDNVAGVPMIEESPVNIVCKLKEIKPLGSHDLFIADVLEVYVDDQYMDEKGKFHLNQTDLIAYSHGTYLTLGEELGTFGYSVKKTKPVKSKQEVQRTNKSSISEKSKKQPRRGTAAEKKQSEKNTKKFASKKTSKGNSTFSKSKKSVVNKKQEPRRKK</sequence>
<feature type="compositionally biased region" description="Basic and acidic residues" evidence="4">
    <location>
        <begin position="191"/>
        <end position="208"/>
    </location>
</feature>
<feature type="domain" description="Flavin reductase like" evidence="5">
    <location>
        <begin position="11"/>
        <end position="156"/>
    </location>
</feature>
<dbReference type="AlphaFoldDB" id="A0A926EJI6"/>
<dbReference type="Gene3D" id="2.30.110.10">
    <property type="entry name" value="Electron Transport, Fmn-binding Protein, Chain A"/>
    <property type="match status" value="1"/>
</dbReference>
<feature type="region of interest" description="Disordered" evidence="4">
    <location>
        <begin position="187"/>
        <end position="259"/>
    </location>
</feature>
<dbReference type="SUPFAM" id="SSF50475">
    <property type="entry name" value="FMN-binding split barrel"/>
    <property type="match status" value="1"/>
</dbReference>
<evidence type="ECO:0000256" key="3">
    <source>
        <dbReference type="ARBA" id="ARBA00038054"/>
    </source>
</evidence>
<keyword evidence="2" id="KW-0285">Flavoprotein</keyword>
<name>A0A926EJI6_9FIRM</name>
<dbReference type="EMBL" id="JACRSY010000009">
    <property type="protein sequence ID" value="MBC8579302.1"/>
    <property type="molecule type" value="Genomic_DNA"/>
</dbReference>
<reference evidence="6" key="1">
    <citation type="submission" date="2020-08" db="EMBL/GenBank/DDBJ databases">
        <title>Genome public.</title>
        <authorList>
            <person name="Liu C."/>
            <person name="Sun Q."/>
        </authorList>
    </citation>
    <scope>NUCLEOTIDE SEQUENCE</scope>
    <source>
        <strain evidence="6">NSJ-12</strain>
    </source>
</reference>
<evidence type="ECO:0000256" key="4">
    <source>
        <dbReference type="SAM" id="MobiDB-lite"/>
    </source>
</evidence>
<comment type="similarity">
    <text evidence="3">Belongs to the flavoredoxin family.</text>
</comment>
<feature type="compositionally biased region" description="Basic and acidic residues" evidence="4">
    <location>
        <begin position="215"/>
        <end position="226"/>
    </location>
</feature>
<evidence type="ECO:0000313" key="7">
    <source>
        <dbReference type="Proteomes" id="UP000655830"/>
    </source>
</evidence>
<protein>
    <submittedName>
        <fullName evidence="6">Flavin reductase family protein</fullName>
    </submittedName>
</protein>
<evidence type="ECO:0000256" key="1">
    <source>
        <dbReference type="ARBA" id="ARBA00001917"/>
    </source>
</evidence>
<comment type="caution">
    <text evidence="6">The sequence shown here is derived from an EMBL/GenBank/DDBJ whole genome shotgun (WGS) entry which is preliminary data.</text>
</comment>
<keyword evidence="7" id="KW-1185">Reference proteome</keyword>
<dbReference type="PROSITE" id="PS51257">
    <property type="entry name" value="PROKAR_LIPOPROTEIN"/>
    <property type="match status" value="1"/>
</dbReference>
<proteinExistence type="inferred from homology"/>
<dbReference type="PANTHER" id="PTHR43567:SF1">
    <property type="entry name" value="FLAVOREDOXIN"/>
    <property type="match status" value="1"/>
</dbReference>
<dbReference type="GO" id="GO:0010181">
    <property type="term" value="F:FMN binding"/>
    <property type="evidence" value="ECO:0007669"/>
    <property type="project" value="InterPro"/>
</dbReference>
<dbReference type="GO" id="GO:0016646">
    <property type="term" value="F:oxidoreductase activity, acting on the CH-NH group of donors, NAD or NADP as acceptor"/>
    <property type="evidence" value="ECO:0007669"/>
    <property type="project" value="UniProtKB-ARBA"/>
</dbReference>
<evidence type="ECO:0000256" key="2">
    <source>
        <dbReference type="ARBA" id="ARBA00022630"/>
    </source>
</evidence>
<gene>
    <name evidence="6" type="ORF">H8718_07160</name>
</gene>
<evidence type="ECO:0000313" key="6">
    <source>
        <dbReference type="EMBL" id="MBC8579302.1"/>
    </source>
</evidence>
<dbReference type="RefSeq" id="WP_177669565.1">
    <property type="nucleotide sequence ID" value="NZ_JACRSY010000009.1"/>
</dbReference>
<dbReference type="InterPro" id="IPR052174">
    <property type="entry name" value="Flavoredoxin"/>
</dbReference>